<protein>
    <submittedName>
        <fullName evidence="1">Uncharacterized protein</fullName>
    </submittedName>
</protein>
<name>A0AAV7S6Z0_PLEWA</name>
<reference evidence="1" key="1">
    <citation type="journal article" date="2022" name="bioRxiv">
        <title>Sequencing and chromosome-scale assembly of the giantPleurodeles waltlgenome.</title>
        <authorList>
            <person name="Brown T."/>
            <person name="Elewa A."/>
            <person name="Iarovenko S."/>
            <person name="Subramanian E."/>
            <person name="Araus A.J."/>
            <person name="Petzold A."/>
            <person name="Susuki M."/>
            <person name="Suzuki K.-i.T."/>
            <person name="Hayashi T."/>
            <person name="Toyoda A."/>
            <person name="Oliveira C."/>
            <person name="Osipova E."/>
            <person name="Leigh N.D."/>
            <person name="Simon A."/>
            <person name="Yun M.H."/>
        </authorList>
    </citation>
    <scope>NUCLEOTIDE SEQUENCE</scope>
    <source>
        <strain evidence="1">20211129_DDA</strain>
        <tissue evidence="1">Liver</tissue>
    </source>
</reference>
<gene>
    <name evidence="1" type="ORF">NDU88_001254</name>
</gene>
<dbReference type="Proteomes" id="UP001066276">
    <property type="component" value="Chromosome 4_2"/>
</dbReference>
<dbReference type="EMBL" id="JANPWB010000008">
    <property type="protein sequence ID" value="KAJ1160761.1"/>
    <property type="molecule type" value="Genomic_DNA"/>
</dbReference>
<sequence>MRHLSPTGRSRLPGLDEDPVSLCFPSLCAGGRSCPGSSVTHLRLGVPPGSLLNFNCGARGGYVFRPMFCVGAVSLSSHSVRVCPTWILPKVFFSLGALMRPSGPRHPAFLVA</sequence>
<proteinExistence type="predicted"/>
<evidence type="ECO:0000313" key="1">
    <source>
        <dbReference type="EMBL" id="KAJ1160761.1"/>
    </source>
</evidence>
<accession>A0AAV7S6Z0</accession>
<organism evidence="1 2">
    <name type="scientific">Pleurodeles waltl</name>
    <name type="common">Iberian ribbed newt</name>
    <dbReference type="NCBI Taxonomy" id="8319"/>
    <lineage>
        <taxon>Eukaryota</taxon>
        <taxon>Metazoa</taxon>
        <taxon>Chordata</taxon>
        <taxon>Craniata</taxon>
        <taxon>Vertebrata</taxon>
        <taxon>Euteleostomi</taxon>
        <taxon>Amphibia</taxon>
        <taxon>Batrachia</taxon>
        <taxon>Caudata</taxon>
        <taxon>Salamandroidea</taxon>
        <taxon>Salamandridae</taxon>
        <taxon>Pleurodelinae</taxon>
        <taxon>Pleurodeles</taxon>
    </lineage>
</organism>
<evidence type="ECO:0000313" key="2">
    <source>
        <dbReference type="Proteomes" id="UP001066276"/>
    </source>
</evidence>
<comment type="caution">
    <text evidence="1">The sequence shown here is derived from an EMBL/GenBank/DDBJ whole genome shotgun (WGS) entry which is preliminary data.</text>
</comment>
<keyword evidence="2" id="KW-1185">Reference proteome</keyword>
<dbReference type="AlphaFoldDB" id="A0AAV7S6Z0"/>